<dbReference type="PANTHER" id="PTHR43265:SF1">
    <property type="entry name" value="ESTERASE ESTD"/>
    <property type="match status" value="1"/>
</dbReference>
<name>A0A7W9T2D0_9BACT</name>
<dbReference type="Gene3D" id="3.40.50.1820">
    <property type="entry name" value="alpha/beta hydrolase"/>
    <property type="match status" value="1"/>
</dbReference>
<proteinExistence type="predicted"/>
<dbReference type="AlphaFoldDB" id="A0A7W9T2D0"/>
<keyword evidence="1" id="KW-0732">Signal</keyword>
<reference evidence="3 4" key="1">
    <citation type="submission" date="2020-08" db="EMBL/GenBank/DDBJ databases">
        <title>Genomic Encyclopedia of Type Strains, Phase IV (KMG-IV): sequencing the most valuable type-strain genomes for metagenomic binning, comparative biology and taxonomic classification.</title>
        <authorList>
            <person name="Goeker M."/>
        </authorList>
    </citation>
    <scope>NUCLEOTIDE SEQUENCE [LARGE SCALE GENOMIC DNA]</scope>
    <source>
        <strain evidence="3 4">DSM 26718</strain>
    </source>
</reference>
<dbReference type="PANTHER" id="PTHR43265">
    <property type="entry name" value="ESTERASE ESTD"/>
    <property type="match status" value="1"/>
</dbReference>
<evidence type="ECO:0000259" key="2">
    <source>
        <dbReference type="Pfam" id="PF12146"/>
    </source>
</evidence>
<dbReference type="EMBL" id="JACHGG010000004">
    <property type="protein sequence ID" value="MBB6060316.1"/>
    <property type="molecule type" value="Genomic_DNA"/>
</dbReference>
<dbReference type="InterPro" id="IPR053145">
    <property type="entry name" value="AB_hydrolase_Est10"/>
</dbReference>
<dbReference type="InterPro" id="IPR022742">
    <property type="entry name" value="Hydrolase_4"/>
</dbReference>
<feature type="signal peptide" evidence="1">
    <location>
        <begin position="1"/>
        <end position="28"/>
    </location>
</feature>
<dbReference type="Proteomes" id="UP000532746">
    <property type="component" value="Unassembled WGS sequence"/>
</dbReference>
<protein>
    <recommendedName>
        <fullName evidence="2">Serine aminopeptidase S33 domain-containing protein</fullName>
    </recommendedName>
</protein>
<feature type="chain" id="PRO_5031340241" description="Serine aminopeptidase S33 domain-containing protein" evidence="1">
    <location>
        <begin position="29"/>
        <end position="463"/>
    </location>
</feature>
<accession>A0A7W9T2D0</accession>
<organism evidence="3 4">
    <name type="scientific">Hymenobacter luteus</name>
    <dbReference type="NCBI Taxonomy" id="1411122"/>
    <lineage>
        <taxon>Bacteria</taxon>
        <taxon>Pseudomonadati</taxon>
        <taxon>Bacteroidota</taxon>
        <taxon>Cytophagia</taxon>
        <taxon>Cytophagales</taxon>
        <taxon>Hymenobacteraceae</taxon>
        <taxon>Hymenobacter</taxon>
    </lineage>
</organism>
<keyword evidence="4" id="KW-1185">Reference proteome</keyword>
<evidence type="ECO:0000313" key="4">
    <source>
        <dbReference type="Proteomes" id="UP000532746"/>
    </source>
</evidence>
<dbReference type="SUPFAM" id="SSF53474">
    <property type="entry name" value="alpha/beta-Hydrolases"/>
    <property type="match status" value="1"/>
</dbReference>
<dbReference type="InterPro" id="IPR029058">
    <property type="entry name" value="AB_hydrolase_fold"/>
</dbReference>
<dbReference type="Pfam" id="PF12146">
    <property type="entry name" value="Hydrolase_4"/>
    <property type="match status" value="1"/>
</dbReference>
<gene>
    <name evidence="3" type="ORF">HNQ93_003182</name>
</gene>
<sequence length="463" mass="49386">MNHLFRLGRLLLGLSIVMLMGGRPAAAAASLEGFWKGPLKMPGGQLEVVFRLVSLTNGSYFATLDVPLQKISRLPVTVTTHGDTVVFEAEDVGSQFTGQLLPGGKEVQGTWKQPGYSVPMTLQYAPPPISTAPKARLTPPYREEDVQYTNTAADLRFGGQLTVPAGEGPFPAVVLVADDAGYDRDGTVGDYRLLGILGDYLTRRGIAVLRFDSRGAGETGGILATVEETVTDVQAALNYLRTRPEINLSQLGVIGHGLGGNVALLTAAQPLPPNFVVALAAHGQRGAPLAVEQQANTLKSLGADEAQVEAAVKRQQAIMEIIQNTANAAQARAIVANMIRQTNPSVDSITARAGAVELTTRRYRSYLAFDPLPKLGQVKCPVLLLNGTADLNVAPETNLTALSKALRGNNAVTSRKLTGVNHLFQSDASTWPLVNGVPKESFSPEAEEVIRQWIVSLTQKKTP</sequence>
<comment type="caution">
    <text evidence="3">The sequence shown here is derived from an EMBL/GenBank/DDBJ whole genome shotgun (WGS) entry which is preliminary data.</text>
</comment>
<evidence type="ECO:0000313" key="3">
    <source>
        <dbReference type="EMBL" id="MBB6060316.1"/>
    </source>
</evidence>
<dbReference type="GO" id="GO:0052689">
    <property type="term" value="F:carboxylic ester hydrolase activity"/>
    <property type="evidence" value="ECO:0007669"/>
    <property type="project" value="TreeGrafter"/>
</dbReference>
<feature type="domain" description="Serine aminopeptidase S33" evidence="2">
    <location>
        <begin position="197"/>
        <end position="398"/>
    </location>
</feature>
<dbReference type="RefSeq" id="WP_139924758.1">
    <property type="nucleotide sequence ID" value="NZ_JACHGG010000004.1"/>
</dbReference>
<evidence type="ECO:0000256" key="1">
    <source>
        <dbReference type="SAM" id="SignalP"/>
    </source>
</evidence>